<dbReference type="Proteomes" id="UP000594261">
    <property type="component" value="Chromosome 4"/>
</dbReference>
<dbReference type="PANTHER" id="PTHR24177:SF329">
    <property type="entry name" value="ANKYRIN REPEAT PROTEIN"/>
    <property type="match status" value="1"/>
</dbReference>
<dbReference type="EMBL" id="LRBV02000004">
    <property type="status" value="NOT_ANNOTATED_CDS"/>
    <property type="molecule type" value="Genomic_DNA"/>
</dbReference>
<name>A0A7N2LM84_QUELO</name>
<dbReference type="GO" id="GO:0016020">
    <property type="term" value="C:membrane"/>
    <property type="evidence" value="ECO:0007669"/>
    <property type="project" value="TreeGrafter"/>
</dbReference>
<evidence type="ECO:0000313" key="2">
    <source>
        <dbReference type="Proteomes" id="UP000594261"/>
    </source>
</evidence>
<evidence type="ECO:0000313" key="1">
    <source>
        <dbReference type="EnsemblPlants" id="QL04p097105:mrna"/>
    </source>
</evidence>
<accession>A0A7N2LM84</accession>
<sequence length="112" mass="13067">MLEATKHGIVEFIEKMKVVRPCLLLAIDSDSRGIFSYAILYRRVKIFNFIYGLEETREHITSLKDKFNNNLLHLAGMPAPPSELVRRSGAALQMQRELQWFQRIDHPIVKRT</sequence>
<organism evidence="1 2">
    <name type="scientific">Quercus lobata</name>
    <name type="common">Valley oak</name>
    <dbReference type="NCBI Taxonomy" id="97700"/>
    <lineage>
        <taxon>Eukaryota</taxon>
        <taxon>Viridiplantae</taxon>
        <taxon>Streptophyta</taxon>
        <taxon>Embryophyta</taxon>
        <taxon>Tracheophyta</taxon>
        <taxon>Spermatophyta</taxon>
        <taxon>Magnoliopsida</taxon>
        <taxon>eudicotyledons</taxon>
        <taxon>Gunneridae</taxon>
        <taxon>Pentapetalae</taxon>
        <taxon>rosids</taxon>
        <taxon>fabids</taxon>
        <taxon>Fagales</taxon>
        <taxon>Fagaceae</taxon>
        <taxon>Quercus</taxon>
    </lineage>
</organism>
<dbReference type="Gramene" id="QL04p097105:mrna">
    <property type="protein sequence ID" value="QL04p097105:mrna"/>
    <property type="gene ID" value="QL04p097105"/>
</dbReference>
<protein>
    <submittedName>
        <fullName evidence="1">Uncharacterized protein</fullName>
    </submittedName>
</protein>
<dbReference type="PANTHER" id="PTHR24177">
    <property type="entry name" value="CASKIN"/>
    <property type="match status" value="1"/>
</dbReference>
<proteinExistence type="predicted"/>
<reference evidence="1 2" key="1">
    <citation type="journal article" date="2016" name="G3 (Bethesda)">
        <title>First Draft Assembly and Annotation of the Genome of a California Endemic Oak Quercus lobata Nee (Fagaceae).</title>
        <authorList>
            <person name="Sork V.L."/>
            <person name="Fitz-Gibbon S.T."/>
            <person name="Puiu D."/>
            <person name="Crepeau M."/>
            <person name="Gugger P.F."/>
            <person name="Sherman R."/>
            <person name="Stevens K."/>
            <person name="Langley C.H."/>
            <person name="Pellegrini M."/>
            <person name="Salzberg S.L."/>
        </authorList>
    </citation>
    <scope>NUCLEOTIDE SEQUENCE [LARGE SCALE GENOMIC DNA]</scope>
    <source>
        <strain evidence="1 2">cv. SW786</strain>
    </source>
</reference>
<dbReference type="InParanoid" id="A0A7N2LM84"/>
<dbReference type="AlphaFoldDB" id="A0A7N2LM84"/>
<keyword evidence="2" id="KW-1185">Reference proteome</keyword>
<reference evidence="1" key="2">
    <citation type="submission" date="2021-01" db="UniProtKB">
        <authorList>
            <consortium name="EnsemblPlants"/>
        </authorList>
    </citation>
    <scope>IDENTIFICATION</scope>
</reference>
<dbReference type="EnsemblPlants" id="QL04p097105:mrna">
    <property type="protein sequence ID" value="QL04p097105:mrna"/>
    <property type="gene ID" value="QL04p097105"/>
</dbReference>